<accession>A0AA44Y335</accession>
<evidence type="ECO:0000313" key="3">
    <source>
        <dbReference type="Proteomes" id="UP000237632"/>
    </source>
</evidence>
<sequence>MAAVLELPPDPHEKPSPSSAPPVSDTPVESAPTASGLKPIERLTSDTRIARIIPTSDSKTELRYRSQFARTFIRGDYNFCASKIAVARGGKTRALEIALRDVSEWLRKATAWVEKHNARKIELPSESINLEITRPLAGLLVRCLTQYDRLFVSTMEAVLADKITAQDRATILANAEGRIKHITLLCVPDTDQYDFDGSLRDA</sequence>
<name>A0AA44Y335_BURVI</name>
<feature type="region of interest" description="Disordered" evidence="1">
    <location>
        <begin position="1"/>
        <end position="40"/>
    </location>
</feature>
<comment type="caution">
    <text evidence="2">The sequence shown here is derived from an EMBL/GenBank/DDBJ whole genome shotgun (WGS) entry which is preliminary data.</text>
</comment>
<reference evidence="2 3" key="1">
    <citation type="submission" date="2018-03" db="EMBL/GenBank/DDBJ databases">
        <authorList>
            <person name="Nguyen K."/>
            <person name="Fouts D."/>
            <person name="Sutton G."/>
        </authorList>
    </citation>
    <scope>NUCLEOTIDE SEQUENCE [LARGE SCALE GENOMIC DNA]</scope>
    <source>
        <strain evidence="2 3">AU3578</strain>
    </source>
</reference>
<dbReference type="RefSeq" id="WP_059475117.1">
    <property type="nucleotide sequence ID" value="NZ_CADFFR010000053.1"/>
</dbReference>
<dbReference type="Proteomes" id="UP000237632">
    <property type="component" value="Unassembled WGS sequence"/>
</dbReference>
<dbReference type="EMBL" id="PVHK01000051">
    <property type="protein sequence ID" value="PRH42965.1"/>
    <property type="molecule type" value="Genomic_DNA"/>
</dbReference>
<gene>
    <name evidence="2" type="ORF">C6T65_07380</name>
</gene>
<dbReference type="AlphaFoldDB" id="A0AA44Y335"/>
<protein>
    <submittedName>
        <fullName evidence="2">DUF1845 domain-containing protein</fullName>
    </submittedName>
</protein>
<organism evidence="2 3">
    <name type="scientific">Burkholderia vietnamiensis</name>
    <dbReference type="NCBI Taxonomy" id="60552"/>
    <lineage>
        <taxon>Bacteria</taxon>
        <taxon>Pseudomonadati</taxon>
        <taxon>Pseudomonadota</taxon>
        <taxon>Betaproteobacteria</taxon>
        <taxon>Burkholderiales</taxon>
        <taxon>Burkholderiaceae</taxon>
        <taxon>Burkholderia</taxon>
        <taxon>Burkholderia cepacia complex</taxon>
    </lineage>
</organism>
<evidence type="ECO:0000313" key="2">
    <source>
        <dbReference type="EMBL" id="PRH42965.1"/>
    </source>
</evidence>
<proteinExistence type="predicted"/>
<evidence type="ECO:0000256" key="1">
    <source>
        <dbReference type="SAM" id="MobiDB-lite"/>
    </source>
</evidence>